<organism evidence="2 3">
    <name type="scientific">Streptomyces piniterrae</name>
    <dbReference type="NCBI Taxonomy" id="2571125"/>
    <lineage>
        <taxon>Bacteria</taxon>
        <taxon>Bacillati</taxon>
        <taxon>Actinomycetota</taxon>
        <taxon>Actinomycetes</taxon>
        <taxon>Kitasatosporales</taxon>
        <taxon>Streptomycetaceae</taxon>
        <taxon>Streptomyces</taxon>
    </lineage>
</organism>
<evidence type="ECO:0000256" key="1">
    <source>
        <dbReference type="SAM" id="MobiDB-lite"/>
    </source>
</evidence>
<protein>
    <submittedName>
        <fullName evidence="2">Uncharacterized protein</fullName>
    </submittedName>
</protein>
<keyword evidence="3" id="KW-1185">Reference proteome</keyword>
<dbReference type="Proteomes" id="UP000308697">
    <property type="component" value="Unassembled WGS sequence"/>
</dbReference>
<feature type="region of interest" description="Disordered" evidence="1">
    <location>
        <begin position="1"/>
        <end position="100"/>
    </location>
</feature>
<feature type="compositionally biased region" description="Basic and acidic residues" evidence="1">
    <location>
        <begin position="37"/>
        <end position="55"/>
    </location>
</feature>
<feature type="compositionally biased region" description="Basic and acidic residues" evidence="1">
    <location>
        <begin position="16"/>
        <end position="27"/>
    </location>
</feature>
<comment type="caution">
    <text evidence="2">The sequence shown here is derived from an EMBL/GenBank/DDBJ whole genome shotgun (WGS) entry which is preliminary data.</text>
</comment>
<evidence type="ECO:0000313" key="2">
    <source>
        <dbReference type="EMBL" id="TJZ59122.1"/>
    </source>
</evidence>
<name>A0A4U0NY42_9ACTN</name>
<evidence type="ECO:0000313" key="3">
    <source>
        <dbReference type="Proteomes" id="UP000308697"/>
    </source>
</evidence>
<gene>
    <name evidence="2" type="ORF">FCH28_03085</name>
</gene>
<reference evidence="2 3" key="1">
    <citation type="submission" date="2019-04" db="EMBL/GenBank/DDBJ databases">
        <title>Streptomyces piniterrae sp. nov., a heliquinomycin-producing actinomycete isolated from rhizosphere soil of Pinus yunnanensis.</title>
        <authorList>
            <person name="Zhuang X."/>
            <person name="Zhao J."/>
        </authorList>
    </citation>
    <scope>NUCLEOTIDE SEQUENCE [LARGE SCALE GENOMIC DNA]</scope>
    <source>
        <strain evidence="3">jys28</strain>
    </source>
</reference>
<sequence>MSARVGQEQAPTASGVHHEQHLDEQHPCRGVAGRTRYAADRAGSDPHRAEPDRAARPGAGRGCRRDHHPTRTELAAARAEARRSRVTAKQRAADKARTQLAQDIGRALSIVPDARRPTLRS</sequence>
<accession>A0A4U0NY42</accession>
<dbReference type="RefSeq" id="WP_136738074.1">
    <property type="nucleotide sequence ID" value="NZ_SUMB01000001.1"/>
</dbReference>
<dbReference type="EMBL" id="SUMB01000001">
    <property type="protein sequence ID" value="TJZ59122.1"/>
    <property type="molecule type" value="Genomic_DNA"/>
</dbReference>
<proteinExistence type="predicted"/>
<dbReference type="AlphaFoldDB" id="A0A4U0NY42"/>